<evidence type="ECO:0000313" key="3">
    <source>
        <dbReference type="EMBL" id="KAF7338348.1"/>
    </source>
</evidence>
<dbReference type="SUPFAM" id="SSF50978">
    <property type="entry name" value="WD40 repeat-like"/>
    <property type="match status" value="1"/>
</dbReference>
<feature type="compositionally biased region" description="Polar residues" evidence="2">
    <location>
        <begin position="337"/>
        <end position="354"/>
    </location>
</feature>
<name>A0A8H6XC52_9AGAR</name>
<feature type="compositionally biased region" description="Low complexity" evidence="2">
    <location>
        <begin position="492"/>
        <end position="518"/>
    </location>
</feature>
<feature type="compositionally biased region" description="Basic and acidic residues" evidence="2">
    <location>
        <begin position="568"/>
        <end position="580"/>
    </location>
</feature>
<dbReference type="SMART" id="SM00320">
    <property type="entry name" value="WD40"/>
    <property type="match status" value="5"/>
</dbReference>
<feature type="compositionally biased region" description="Polar residues" evidence="2">
    <location>
        <begin position="386"/>
        <end position="403"/>
    </location>
</feature>
<protein>
    <submittedName>
        <fullName evidence="3">Protein NEDD1</fullName>
    </submittedName>
</protein>
<dbReference type="GO" id="GO:0000278">
    <property type="term" value="P:mitotic cell cycle"/>
    <property type="evidence" value="ECO:0007669"/>
    <property type="project" value="TreeGrafter"/>
</dbReference>
<dbReference type="InterPro" id="IPR001680">
    <property type="entry name" value="WD40_rpt"/>
</dbReference>
<feature type="region of interest" description="Disordered" evidence="2">
    <location>
        <begin position="322"/>
        <end position="633"/>
    </location>
</feature>
<accession>A0A8H6XC52</accession>
<proteinExistence type="predicted"/>
<sequence length="726" mass="76970">MLAVTTTDQLSLIDPQTLRRPPSSLPSCLSLLAPCAASAWSPDNLHLFLASADTIHQYNPALNTLTEIFSSSESITHLVSGSKLALGFATADKIHVLESTKVVQTFDSHKAPITSLSLLNEFLASTSAGAAHVHNLLLDSHIVLRGLNLAGQRITTCAFHPHSRAKLLLGVGKQLVVYDTTRPSAPQRTILLNDASTGDIVSVACSPFSKTLVAVASASGSVSLVDLDKEKGLFRTLNLKVPLTSATFSPSGESIYLGTENGKLLIMDLRALDKLPKAVFVSESGCRVQTMTVQKKAKGSAETETKATTAAKVSASGEVIARRSSTAAAPTGVPANKCSNSGEGTARRPSTTFAPTAAPVPKVGPSPSKARIARIGSGASPAGRPSTVSARSPKVATNANPTILSPVRDPRGNNPNIDDLSMQSRTRGPGKKDPATDEVKLSARVGARLLSSKDAESPSRLSAASRTRKTSITESGSARRAVTSAARIVSDSISAKSTRSGSGSLSRPSSSASQRSSAPPVPRLPAHVAARSTLPDSRTPSPDLPSVTGDPGTPLPISKKSVALGTPDAKRRLEADESRSKGRGKGKTVNFRDGNDENSPEDEMKERERERSLSMQISPRRPSSAGLAHSASWAPSPLRNAVPSSPAGGSSSAHDLLRTIVRDALLDFQQDQRSEMVGLHLDLLRMGRGWKRELRELMDEYVGDLRELREENKRLREENELLRRGY</sequence>
<organism evidence="3 4">
    <name type="scientific">Mycena venus</name>
    <dbReference type="NCBI Taxonomy" id="2733690"/>
    <lineage>
        <taxon>Eukaryota</taxon>
        <taxon>Fungi</taxon>
        <taxon>Dikarya</taxon>
        <taxon>Basidiomycota</taxon>
        <taxon>Agaricomycotina</taxon>
        <taxon>Agaricomycetes</taxon>
        <taxon>Agaricomycetidae</taxon>
        <taxon>Agaricales</taxon>
        <taxon>Marasmiineae</taxon>
        <taxon>Mycenaceae</taxon>
        <taxon>Mycena</taxon>
    </lineage>
</organism>
<dbReference type="InterPro" id="IPR015943">
    <property type="entry name" value="WD40/YVTN_repeat-like_dom_sf"/>
</dbReference>
<feature type="compositionally biased region" description="Basic and acidic residues" evidence="2">
    <location>
        <begin position="430"/>
        <end position="441"/>
    </location>
</feature>
<feature type="coiled-coil region" evidence="1">
    <location>
        <begin position="691"/>
        <end position="725"/>
    </location>
</feature>
<reference evidence="3" key="1">
    <citation type="submission" date="2020-05" db="EMBL/GenBank/DDBJ databases">
        <title>Mycena genomes resolve the evolution of fungal bioluminescence.</title>
        <authorList>
            <person name="Tsai I.J."/>
        </authorList>
    </citation>
    <scope>NUCLEOTIDE SEQUENCE</scope>
    <source>
        <strain evidence="3">CCC161011</strain>
    </source>
</reference>
<dbReference type="GO" id="GO:0000922">
    <property type="term" value="C:spindle pole"/>
    <property type="evidence" value="ECO:0007669"/>
    <property type="project" value="TreeGrafter"/>
</dbReference>
<keyword evidence="4" id="KW-1185">Reference proteome</keyword>
<dbReference type="GO" id="GO:0036064">
    <property type="term" value="C:ciliary basal body"/>
    <property type="evidence" value="ECO:0007669"/>
    <property type="project" value="TreeGrafter"/>
</dbReference>
<keyword evidence="1" id="KW-0175">Coiled coil</keyword>
<dbReference type="GO" id="GO:0007020">
    <property type="term" value="P:microtubule nucleation"/>
    <property type="evidence" value="ECO:0007669"/>
    <property type="project" value="TreeGrafter"/>
</dbReference>
<evidence type="ECO:0000313" key="4">
    <source>
        <dbReference type="Proteomes" id="UP000620124"/>
    </source>
</evidence>
<evidence type="ECO:0000256" key="1">
    <source>
        <dbReference type="SAM" id="Coils"/>
    </source>
</evidence>
<dbReference type="EMBL" id="JACAZI010000021">
    <property type="protein sequence ID" value="KAF7338348.1"/>
    <property type="molecule type" value="Genomic_DNA"/>
</dbReference>
<evidence type="ECO:0000256" key="2">
    <source>
        <dbReference type="SAM" id="MobiDB-lite"/>
    </source>
</evidence>
<comment type="caution">
    <text evidence="3">The sequence shown here is derived from an EMBL/GenBank/DDBJ whole genome shotgun (WGS) entry which is preliminary data.</text>
</comment>
<gene>
    <name evidence="3" type="ORF">MVEN_02060300</name>
</gene>
<dbReference type="Proteomes" id="UP000620124">
    <property type="component" value="Unassembled WGS sequence"/>
</dbReference>
<dbReference type="AlphaFoldDB" id="A0A8H6XC52"/>
<dbReference type="OrthoDB" id="1602884at2759"/>
<dbReference type="InterPro" id="IPR052818">
    <property type="entry name" value="NEDD1_Spindle_Assembly"/>
</dbReference>
<dbReference type="GO" id="GO:0005737">
    <property type="term" value="C:cytoplasm"/>
    <property type="evidence" value="ECO:0007669"/>
    <property type="project" value="TreeGrafter"/>
</dbReference>
<dbReference type="PANTHER" id="PTHR44414:SF1">
    <property type="entry name" value="PROTEIN NEDD1"/>
    <property type="match status" value="1"/>
</dbReference>
<dbReference type="GO" id="GO:0043015">
    <property type="term" value="F:gamma-tubulin binding"/>
    <property type="evidence" value="ECO:0007669"/>
    <property type="project" value="TreeGrafter"/>
</dbReference>
<dbReference type="GO" id="GO:0005814">
    <property type="term" value="C:centriole"/>
    <property type="evidence" value="ECO:0007669"/>
    <property type="project" value="TreeGrafter"/>
</dbReference>
<dbReference type="Gene3D" id="2.130.10.10">
    <property type="entry name" value="YVTN repeat-like/Quinoprotein amine dehydrogenase"/>
    <property type="match status" value="1"/>
</dbReference>
<dbReference type="InterPro" id="IPR036322">
    <property type="entry name" value="WD40_repeat_dom_sf"/>
</dbReference>
<feature type="compositionally biased region" description="Polar residues" evidence="2">
    <location>
        <begin position="413"/>
        <end position="426"/>
    </location>
</feature>
<dbReference type="PANTHER" id="PTHR44414">
    <property type="entry name" value="PROTEIN NEDD1"/>
    <property type="match status" value="1"/>
</dbReference>
<feature type="compositionally biased region" description="Polar residues" evidence="2">
    <location>
        <begin position="459"/>
        <end position="476"/>
    </location>
</feature>
<feature type="compositionally biased region" description="Basic and acidic residues" evidence="2">
    <location>
        <begin position="602"/>
        <end position="612"/>
    </location>
</feature>